<accession>A0A2V1IPM0</accession>
<dbReference type="Proteomes" id="UP000244905">
    <property type="component" value="Unassembled WGS sequence"/>
</dbReference>
<evidence type="ECO:0000313" key="2">
    <source>
        <dbReference type="Proteomes" id="UP000244905"/>
    </source>
</evidence>
<protein>
    <submittedName>
        <fullName evidence="1">Uncharacterized protein</fullName>
    </submittedName>
</protein>
<gene>
    <name evidence="1" type="ORF">C5O23_00145</name>
</gene>
<dbReference type="RefSeq" id="WP_107030926.1">
    <property type="nucleotide sequence ID" value="NZ_CARSQY010000004.1"/>
</dbReference>
<reference evidence="2" key="1">
    <citation type="submission" date="2018-02" db="EMBL/GenBank/DDBJ databases">
        <authorList>
            <person name="Clavel T."/>
            <person name="Strowig T."/>
        </authorList>
    </citation>
    <scope>NUCLEOTIDE SEQUENCE [LARGE SCALE GENOMIC DNA]</scope>
    <source>
        <strain evidence="2">DSM 103720</strain>
    </source>
</reference>
<sequence>MKARIAMKILKAKAEYQELSRLDFPYTGAQLMTAAKRAKLPCEWRKKYRSWRKVSKSEGWQELNELFNRISKSI</sequence>
<comment type="caution">
    <text evidence="1">The sequence shown here is derived from an EMBL/GenBank/DDBJ whole genome shotgun (WGS) entry which is preliminary data.</text>
</comment>
<evidence type="ECO:0000313" key="1">
    <source>
        <dbReference type="EMBL" id="PWB04370.1"/>
    </source>
</evidence>
<dbReference type="EMBL" id="PUEC01000001">
    <property type="protein sequence ID" value="PWB04370.1"/>
    <property type="molecule type" value="Genomic_DNA"/>
</dbReference>
<dbReference type="GeneID" id="82524757"/>
<organism evidence="1 2">
    <name type="scientific">Duncaniella muris</name>
    <dbReference type="NCBI Taxonomy" id="2094150"/>
    <lineage>
        <taxon>Bacteria</taxon>
        <taxon>Pseudomonadati</taxon>
        <taxon>Bacteroidota</taxon>
        <taxon>Bacteroidia</taxon>
        <taxon>Bacteroidales</taxon>
        <taxon>Muribaculaceae</taxon>
        <taxon>Duncaniella</taxon>
    </lineage>
</organism>
<keyword evidence="2" id="KW-1185">Reference proteome</keyword>
<dbReference type="AlphaFoldDB" id="A0A2V1IPM0"/>
<name>A0A2V1IPM0_9BACT</name>
<proteinExistence type="predicted"/>